<keyword evidence="2 4" id="KW-0547">Nucleotide-binding</keyword>
<dbReference type="InterPro" id="IPR003806">
    <property type="entry name" value="ATP-grasp_PylC-type"/>
</dbReference>
<dbReference type="Gene3D" id="3.40.50.20">
    <property type="match status" value="1"/>
</dbReference>
<dbReference type="AlphaFoldDB" id="A0AAW3YN85"/>
<dbReference type="PROSITE" id="PS50975">
    <property type="entry name" value="ATP_GRASP"/>
    <property type="match status" value="1"/>
</dbReference>
<reference evidence="6" key="1">
    <citation type="submission" date="2020-09" db="EMBL/GenBank/DDBJ databases">
        <authorList>
            <person name="Palma L."/>
            <person name="Caballero P."/>
            <person name="Berry C."/>
            <person name="Del Valle E."/>
        </authorList>
    </citation>
    <scope>NUCLEOTIDE SEQUENCE</scope>
    <source>
        <strain evidence="6">M</strain>
    </source>
</reference>
<dbReference type="Pfam" id="PF02655">
    <property type="entry name" value="ATP-grasp_3"/>
    <property type="match status" value="1"/>
</dbReference>
<dbReference type="Gene3D" id="3.30.470.20">
    <property type="entry name" value="ATP-grasp fold, B domain"/>
    <property type="match status" value="1"/>
</dbReference>
<dbReference type="GO" id="GO:0016874">
    <property type="term" value="F:ligase activity"/>
    <property type="evidence" value="ECO:0007669"/>
    <property type="project" value="UniProtKB-KW"/>
</dbReference>
<sequence length="399" mass="45123">MTHILIINRYDDELSDYKKYINHREAHVSYISLQGKTRLIDPAVSAEVCEVEQLDPNVVYQEATRIHCNRPIDFVIAFSEYDLDTAAKIRTELNIRGAKISDNLLCRNKTSMKEALLGSSVRYPQYRQVASRQEIEAFCLEKARPVILKPQVGAASDGVVKIEKLADIPDLLDFSGYEVEEFIEGEIYHVDAILSGNTIPDPNTRPYSSTMPYFKVSKYINTCLDFRNAMPLGSVTVDDPEFISKVRLFTEEVCHRLHLKDQAIHLEFIKSNEELVFLEVGGRVGGGEIPFITLSHESVDLFEMWFQAALGISLAPVNTKITGFLMMPNPFTTGFAFEPNMTLCHPLITYQNIKQSGEYSSFSYDDIPARVHFMGESHAAVEEAIIHCMETLQRAIHAV</sequence>
<evidence type="ECO:0000256" key="2">
    <source>
        <dbReference type="ARBA" id="ARBA00022741"/>
    </source>
</evidence>
<name>A0AAW3YN85_9GAMM</name>
<evidence type="ECO:0000256" key="4">
    <source>
        <dbReference type="PROSITE-ProRule" id="PRU00409"/>
    </source>
</evidence>
<evidence type="ECO:0000256" key="3">
    <source>
        <dbReference type="ARBA" id="ARBA00022840"/>
    </source>
</evidence>
<feature type="domain" description="ATP-grasp" evidence="5">
    <location>
        <begin position="113"/>
        <end position="310"/>
    </location>
</feature>
<reference evidence="6" key="2">
    <citation type="journal article" date="2024" name="Toxins">
        <title>Genome Sequence Analysis of Native Xenorhabdus Strains Isolated from Entomopathogenic Nematodes in Argentina.</title>
        <authorList>
            <person name="Palma L."/>
            <person name="Frizzo L."/>
            <person name="Kaiser S."/>
            <person name="Berry C."/>
            <person name="Caballero P."/>
            <person name="Bode H.B."/>
            <person name="Del Valle E.E."/>
        </authorList>
    </citation>
    <scope>NUCLEOTIDE SEQUENCE</scope>
    <source>
        <strain evidence="6">M</strain>
    </source>
</reference>
<evidence type="ECO:0000313" key="6">
    <source>
        <dbReference type="EMBL" id="MBD2799477.1"/>
    </source>
</evidence>
<evidence type="ECO:0000259" key="5">
    <source>
        <dbReference type="PROSITE" id="PS50975"/>
    </source>
</evidence>
<gene>
    <name evidence="6" type="ORF">ID854_03120</name>
</gene>
<organism evidence="6">
    <name type="scientific">Xenorhabdus szentirmaii</name>
    <dbReference type="NCBI Taxonomy" id="290112"/>
    <lineage>
        <taxon>Bacteria</taxon>
        <taxon>Pseudomonadati</taxon>
        <taxon>Pseudomonadota</taxon>
        <taxon>Gammaproteobacteria</taxon>
        <taxon>Enterobacterales</taxon>
        <taxon>Morganellaceae</taxon>
        <taxon>Xenorhabdus</taxon>
    </lineage>
</organism>
<dbReference type="InterPro" id="IPR052032">
    <property type="entry name" value="ATP-dep_AA_Ligase"/>
</dbReference>
<dbReference type="SUPFAM" id="SSF56059">
    <property type="entry name" value="Glutathione synthetase ATP-binding domain-like"/>
    <property type="match status" value="1"/>
</dbReference>
<keyword evidence="1" id="KW-0436">Ligase</keyword>
<comment type="caution">
    <text evidence="6">The sequence shown here is derived from an EMBL/GenBank/DDBJ whole genome shotgun (WGS) entry which is preliminary data.</text>
</comment>
<accession>A0AAW3YN85</accession>
<dbReference type="GO" id="GO:0005524">
    <property type="term" value="F:ATP binding"/>
    <property type="evidence" value="ECO:0007669"/>
    <property type="project" value="UniProtKB-UniRule"/>
</dbReference>
<dbReference type="Proteomes" id="UP001193920">
    <property type="component" value="Unassembled WGS sequence"/>
</dbReference>
<dbReference type="InterPro" id="IPR013815">
    <property type="entry name" value="ATP_grasp_subdomain_1"/>
</dbReference>
<dbReference type="PANTHER" id="PTHR43585:SF2">
    <property type="entry name" value="ATP-GRASP ENZYME FSQD"/>
    <property type="match status" value="1"/>
</dbReference>
<dbReference type="GO" id="GO:0046872">
    <property type="term" value="F:metal ion binding"/>
    <property type="evidence" value="ECO:0007669"/>
    <property type="project" value="InterPro"/>
</dbReference>
<dbReference type="InterPro" id="IPR011761">
    <property type="entry name" value="ATP-grasp"/>
</dbReference>
<evidence type="ECO:0000256" key="1">
    <source>
        <dbReference type="ARBA" id="ARBA00022598"/>
    </source>
</evidence>
<dbReference type="RefSeq" id="WP_323868384.1">
    <property type="nucleotide sequence ID" value="NZ_JACXBF010000091.1"/>
</dbReference>
<protein>
    <submittedName>
        <fullName evidence="6">ATP-grasp domain-containing protein</fullName>
    </submittedName>
</protein>
<proteinExistence type="predicted"/>
<dbReference type="PANTHER" id="PTHR43585">
    <property type="entry name" value="FUMIPYRROLE BIOSYNTHESIS PROTEIN C"/>
    <property type="match status" value="1"/>
</dbReference>
<dbReference type="Gene3D" id="3.30.1490.20">
    <property type="entry name" value="ATP-grasp fold, A domain"/>
    <property type="match status" value="1"/>
</dbReference>
<dbReference type="EMBL" id="JACXBF010000091">
    <property type="protein sequence ID" value="MBD2799477.1"/>
    <property type="molecule type" value="Genomic_DNA"/>
</dbReference>
<keyword evidence="3 4" id="KW-0067">ATP-binding</keyword>